<comment type="similarity">
    <text evidence="1">Belongs to the LysR transcriptional regulatory family.</text>
</comment>
<dbReference type="InterPro" id="IPR005119">
    <property type="entry name" value="LysR_subst-bd"/>
</dbReference>
<sequence length="318" mass="35006">MTVNLKKTIDLISEAQQLQWAMAFTAVVEEGSFTAAAQRMGVSKALLSRQVRQLEQALDAQLLYRTTRRLLLTDAGELYLGHCRDWLLRVQSARQALAELREEVAGRLRLTVPTSFGGVFMAQAMLALRQQYPALEVELDLSARPHDLEAEGFDLAIRANISPPERLVARPLAEVADWLVAAPAYLAGKVLPQVPAELAAHACLCNSHFSHGRQWAFHRDGELASVAVSAPLLANDYNLLRNFALQGAGIARLPSYLVAPDVAAGRLQRLLPQWHGRGQSLYLVYPQRLPQPARVRALVAFLQQWFAAPAQAALLGQA</sequence>
<keyword evidence="3" id="KW-0238">DNA-binding</keyword>
<organism evidence="6 7">
    <name type="scientific">Vogesella aquatica</name>
    <dbReference type="NCBI Taxonomy" id="2984206"/>
    <lineage>
        <taxon>Bacteria</taxon>
        <taxon>Pseudomonadati</taxon>
        <taxon>Pseudomonadota</taxon>
        <taxon>Betaproteobacteria</taxon>
        <taxon>Neisseriales</taxon>
        <taxon>Chromobacteriaceae</taxon>
        <taxon>Vogesella</taxon>
    </lineage>
</organism>
<dbReference type="PANTHER" id="PTHR30537">
    <property type="entry name" value="HTH-TYPE TRANSCRIPTIONAL REGULATOR"/>
    <property type="match status" value="1"/>
</dbReference>
<evidence type="ECO:0000313" key="7">
    <source>
        <dbReference type="Proteomes" id="UP001219956"/>
    </source>
</evidence>
<dbReference type="RefSeq" id="WP_272752499.1">
    <property type="nucleotide sequence ID" value="NZ_JAQQLF010000017.1"/>
</dbReference>
<dbReference type="EMBL" id="JAQQLF010000017">
    <property type="protein sequence ID" value="MDC7718235.1"/>
    <property type="molecule type" value="Genomic_DNA"/>
</dbReference>
<dbReference type="SUPFAM" id="SSF46785">
    <property type="entry name" value="Winged helix' DNA-binding domain"/>
    <property type="match status" value="1"/>
</dbReference>
<gene>
    <name evidence="6" type="ORF">PQU95_13545</name>
</gene>
<evidence type="ECO:0000256" key="4">
    <source>
        <dbReference type="ARBA" id="ARBA00023163"/>
    </source>
</evidence>
<keyword evidence="2" id="KW-0805">Transcription regulation</keyword>
<dbReference type="Pfam" id="PF03466">
    <property type="entry name" value="LysR_substrate"/>
    <property type="match status" value="1"/>
</dbReference>
<dbReference type="Proteomes" id="UP001219956">
    <property type="component" value="Unassembled WGS sequence"/>
</dbReference>
<feature type="domain" description="HTH lysR-type" evidence="5">
    <location>
        <begin position="16"/>
        <end position="73"/>
    </location>
</feature>
<name>A0ABT5J146_9NEIS</name>
<dbReference type="InterPro" id="IPR036388">
    <property type="entry name" value="WH-like_DNA-bd_sf"/>
</dbReference>
<evidence type="ECO:0000256" key="3">
    <source>
        <dbReference type="ARBA" id="ARBA00023125"/>
    </source>
</evidence>
<keyword evidence="7" id="KW-1185">Reference proteome</keyword>
<dbReference type="Pfam" id="PF00126">
    <property type="entry name" value="HTH_1"/>
    <property type="match status" value="1"/>
</dbReference>
<accession>A0ABT5J146</accession>
<dbReference type="Gene3D" id="3.40.190.290">
    <property type="match status" value="1"/>
</dbReference>
<dbReference type="InterPro" id="IPR000847">
    <property type="entry name" value="LysR_HTH_N"/>
</dbReference>
<dbReference type="CDD" id="cd08422">
    <property type="entry name" value="PBP2_CrgA_like"/>
    <property type="match status" value="1"/>
</dbReference>
<dbReference type="InterPro" id="IPR058163">
    <property type="entry name" value="LysR-type_TF_proteobact-type"/>
</dbReference>
<evidence type="ECO:0000256" key="1">
    <source>
        <dbReference type="ARBA" id="ARBA00009437"/>
    </source>
</evidence>
<dbReference type="Gene3D" id="1.10.10.10">
    <property type="entry name" value="Winged helix-like DNA-binding domain superfamily/Winged helix DNA-binding domain"/>
    <property type="match status" value="1"/>
</dbReference>
<keyword evidence="4" id="KW-0804">Transcription</keyword>
<evidence type="ECO:0000313" key="6">
    <source>
        <dbReference type="EMBL" id="MDC7718235.1"/>
    </source>
</evidence>
<dbReference type="SUPFAM" id="SSF53850">
    <property type="entry name" value="Periplasmic binding protein-like II"/>
    <property type="match status" value="1"/>
</dbReference>
<dbReference type="PROSITE" id="PS50931">
    <property type="entry name" value="HTH_LYSR"/>
    <property type="match status" value="1"/>
</dbReference>
<proteinExistence type="inferred from homology"/>
<evidence type="ECO:0000259" key="5">
    <source>
        <dbReference type="PROSITE" id="PS50931"/>
    </source>
</evidence>
<evidence type="ECO:0000256" key="2">
    <source>
        <dbReference type="ARBA" id="ARBA00023015"/>
    </source>
</evidence>
<protein>
    <submittedName>
        <fullName evidence="6">LysR substrate-binding domain-containing protein</fullName>
    </submittedName>
</protein>
<comment type="caution">
    <text evidence="6">The sequence shown here is derived from an EMBL/GenBank/DDBJ whole genome shotgun (WGS) entry which is preliminary data.</text>
</comment>
<dbReference type="PANTHER" id="PTHR30537:SF10">
    <property type="entry name" value="TRANSCRIPTIONAL REGULATOR-RELATED"/>
    <property type="match status" value="1"/>
</dbReference>
<reference evidence="6 7" key="1">
    <citation type="submission" date="2023-01" db="EMBL/GenBank/DDBJ databases">
        <title>Novel species of the genus Vogesella isolated from rivers.</title>
        <authorList>
            <person name="Lu H."/>
        </authorList>
    </citation>
    <scope>NUCLEOTIDE SEQUENCE [LARGE SCALE GENOMIC DNA]</scope>
    <source>
        <strain evidence="6 7">DC21W</strain>
    </source>
</reference>
<dbReference type="InterPro" id="IPR036390">
    <property type="entry name" value="WH_DNA-bd_sf"/>
</dbReference>